<dbReference type="InterPro" id="IPR016181">
    <property type="entry name" value="Acyl_CoA_acyltransferase"/>
</dbReference>
<dbReference type="EMBL" id="AMRM01000016">
    <property type="protein sequence ID" value="EKF18193.1"/>
    <property type="molecule type" value="Genomic_DNA"/>
</dbReference>
<dbReference type="Proteomes" id="UP000006786">
    <property type="component" value="Unassembled WGS sequence"/>
</dbReference>
<dbReference type="eggNOG" id="COG1247">
    <property type="taxonomic scope" value="Bacteria"/>
</dbReference>
<comment type="caution">
    <text evidence="2">The sequence shown here is derived from an EMBL/GenBank/DDBJ whole genome shotgun (WGS) entry which is preliminary data.</text>
</comment>
<evidence type="ECO:0000313" key="2">
    <source>
        <dbReference type="EMBL" id="EKF18193.1"/>
    </source>
</evidence>
<gene>
    <name evidence="2" type="ORF">NA2_14812</name>
</gene>
<dbReference type="Pfam" id="PF13302">
    <property type="entry name" value="Acetyltransf_3"/>
    <property type="match status" value="1"/>
</dbReference>
<dbReference type="PROSITE" id="PS51186">
    <property type="entry name" value="GNAT"/>
    <property type="match status" value="1"/>
</dbReference>
<dbReference type="AlphaFoldDB" id="K2N1W8"/>
<dbReference type="RefSeq" id="WP_008597811.1">
    <property type="nucleotide sequence ID" value="NZ_AMRM01000016.1"/>
</dbReference>
<accession>K2N1W8</accession>
<keyword evidence="3" id="KW-1185">Reference proteome</keyword>
<dbReference type="OrthoDB" id="8114677at2"/>
<evidence type="ECO:0000313" key="3">
    <source>
        <dbReference type="Proteomes" id="UP000006786"/>
    </source>
</evidence>
<proteinExistence type="predicted"/>
<feature type="domain" description="N-acetyltransferase" evidence="1">
    <location>
        <begin position="1"/>
        <end position="127"/>
    </location>
</feature>
<dbReference type="SUPFAM" id="SSF55729">
    <property type="entry name" value="Acyl-CoA N-acyltransferases (Nat)"/>
    <property type="match status" value="1"/>
</dbReference>
<dbReference type="GO" id="GO:0016747">
    <property type="term" value="F:acyltransferase activity, transferring groups other than amino-acyl groups"/>
    <property type="evidence" value="ECO:0007669"/>
    <property type="project" value="InterPro"/>
</dbReference>
<dbReference type="InterPro" id="IPR000182">
    <property type="entry name" value="GNAT_dom"/>
</dbReference>
<reference evidence="2 3" key="1">
    <citation type="journal article" date="2012" name="J. Bacteriol.">
        <title>Genome Sequence of Nitratireductor pacificus Type Strain pht-3B.</title>
        <authorList>
            <person name="Lai Q."/>
            <person name="Li G."/>
            <person name="Shao Z."/>
        </authorList>
    </citation>
    <scope>NUCLEOTIDE SEQUENCE [LARGE SCALE GENOMIC DNA]</scope>
    <source>
        <strain evidence="3">pht-3B</strain>
    </source>
</reference>
<sequence>MLLRPASVDDAKLLYEWRSDPTTRAMSRDTSELVWEHHLAWVTERLSRANHGLYIAEIDGVPVGTVRIDHDEISYTVAPAHRKKGIGEMMLRTAKDQFGPLIAKVKKNNMASEKIAERSGHIIRYID</sequence>
<name>K2N1W8_9HYPH</name>
<protein>
    <recommendedName>
        <fullName evidence="1">N-acetyltransferase domain-containing protein</fullName>
    </recommendedName>
</protein>
<dbReference type="CDD" id="cd04301">
    <property type="entry name" value="NAT_SF"/>
    <property type="match status" value="1"/>
</dbReference>
<dbReference type="Gene3D" id="3.40.630.30">
    <property type="match status" value="1"/>
</dbReference>
<evidence type="ECO:0000259" key="1">
    <source>
        <dbReference type="PROSITE" id="PS51186"/>
    </source>
</evidence>
<dbReference type="STRING" id="391937.NA2_14812"/>
<organism evidence="2 3">
    <name type="scientific">Nitratireductor pacificus pht-3B</name>
    <dbReference type="NCBI Taxonomy" id="391937"/>
    <lineage>
        <taxon>Bacteria</taxon>
        <taxon>Pseudomonadati</taxon>
        <taxon>Pseudomonadota</taxon>
        <taxon>Alphaproteobacteria</taxon>
        <taxon>Hyphomicrobiales</taxon>
        <taxon>Phyllobacteriaceae</taxon>
        <taxon>Nitratireductor</taxon>
    </lineage>
</organism>